<comment type="function">
    <text evidence="7">Essential cell division protein. May link together the upstream cell division proteins, which are predominantly cytoplasmic, with the downstream cell division proteins, which are predominantly periplasmic.</text>
</comment>
<dbReference type="GO" id="GO:0005886">
    <property type="term" value="C:plasma membrane"/>
    <property type="evidence" value="ECO:0007669"/>
    <property type="project" value="UniProtKB-SubCell"/>
</dbReference>
<evidence type="ECO:0000256" key="1">
    <source>
        <dbReference type="ARBA" id="ARBA00022475"/>
    </source>
</evidence>
<dbReference type="KEGG" id="sva:SVA_1649"/>
<evidence type="ECO:0000256" key="2">
    <source>
        <dbReference type="ARBA" id="ARBA00022618"/>
    </source>
</evidence>
<protein>
    <recommendedName>
        <fullName evidence="7">Cell division protein FtsB</fullName>
    </recommendedName>
</protein>
<keyword evidence="5 7" id="KW-0472">Membrane</keyword>
<proteinExistence type="inferred from homology"/>
<gene>
    <name evidence="7" type="primary">ftsB</name>
    <name evidence="8" type="ORF">SVA_1649</name>
</gene>
<evidence type="ECO:0000313" key="9">
    <source>
        <dbReference type="Proteomes" id="UP000218899"/>
    </source>
</evidence>
<dbReference type="PANTHER" id="PTHR37485">
    <property type="entry name" value="CELL DIVISION PROTEIN FTSB"/>
    <property type="match status" value="1"/>
</dbReference>
<evidence type="ECO:0000313" key="8">
    <source>
        <dbReference type="EMBL" id="BAU48209.1"/>
    </source>
</evidence>
<dbReference type="InterPro" id="IPR007060">
    <property type="entry name" value="FtsL/DivIC"/>
</dbReference>
<sequence length="94" mass="10593">MKPLVIALGALLLLLQYPLWLGNGGLLGLWEIKREIALQVTENRHLAERNQMLAAEVIDLKQGLEAIEERARIELGMIKGGETFYQVIDSPDRK</sequence>
<keyword evidence="4 7" id="KW-1133">Transmembrane helix</keyword>
<dbReference type="InterPro" id="IPR023081">
    <property type="entry name" value="Cell_div_FtsB"/>
</dbReference>
<evidence type="ECO:0000256" key="5">
    <source>
        <dbReference type="ARBA" id="ARBA00023136"/>
    </source>
</evidence>
<name>A0A1B4V3T6_9GAMM</name>
<keyword evidence="7" id="KW-0997">Cell inner membrane</keyword>
<keyword evidence="3 7" id="KW-0812">Transmembrane</keyword>
<dbReference type="NCBIfam" id="NF002058">
    <property type="entry name" value="PRK00888.1"/>
    <property type="match status" value="1"/>
</dbReference>
<keyword evidence="2 7" id="KW-0132">Cell division</keyword>
<comment type="subcellular location">
    <subcellularLocation>
        <location evidence="7">Cell inner membrane</location>
        <topology evidence="7">Single-pass type II membrane protein</topology>
    </subcellularLocation>
    <text evidence="7">Localizes to the division septum.</text>
</comment>
<dbReference type="Pfam" id="PF04977">
    <property type="entry name" value="DivIC"/>
    <property type="match status" value="1"/>
</dbReference>
<comment type="similarity">
    <text evidence="7">Belongs to the FtsB family.</text>
</comment>
<evidence type="ECO:0000256" key="4">
    <source>
        <dbReference type="ARBA" id="ARBA00022989"/>
    </source>
</evidence>
<evidence type="ECO:0000256" key="3">
    <source>
        <dbReference type="ARBA" id="ARBA00022692"/>
    </source>
</evidence>
<feature type="topological domain" description="Cytoplasmic" evidence="7">
    <location>
        <begin position="1"/>
        <end position="3"/>
    </location>
</feature>
<keyword evidence="9" id="KW-1185">Reference proteome</keyword>
<reference evidence="8 9" key="1">
    <citation type="submission" date="2015-08" db="EMBL/GenBank/DDBJ databases">
        <title>Complete genome sequence of Sulfurifustis variabilis.</title>
        <authorList>
            <person name="Miura A."/>
            <person name="Kojima H."/>
            <person name="Fukui M."/>
        </authorList>
    </citation>
    <scope>NUCLEOTIDE SEQUENCE [LARGE SCALE GENOMIC DNA]</scope>
    <source>
        <strain evidence="9">skN76</strain>
    </source>
</reference>
<feature type="topological domain" description="Periplasmic" evidence="7">
    <location>
        <begin position="22"/>
        <end position="94"/>
    </location>
</feature>
<dbReference type="EMBL" id="AP014936">
    <property type="protein sequence ID" value="BAU48209.1"/>
    <property type="molecule type" value="Genomic_DNA"/>
</dbReference>
<dbReference type="AlphaFoldDB" id="A0A1B4V3T6"/>
<dbReference type="PANTHER" id="PTHR37485:SF1">
    <property type="entry name" value="CELL DIVISION PROTEIN FTSB"/>
    <property type="match status" value="1"/>
</dbReference>
<dbReference type="Proteomes" id="UP000218899">
    <property type="component" value="Chromosome"/>
</dbReference>
<organism evidence="8 9">
    <name type="scientific">Sulfurifustis variabilis</name>
    <dbReference type="NCBI Taxonomy" id="1675686"/>
    <lineage>
        <taxon>Bacteria</taxon>
        <taxon>Pseudomonadati</taxon>
        <taxon>Pseudomonadota</taxon>
        <taxon>Gammaproteobacteria</taxon>
        <taxon>Acidiferrobacterales</taxon>
        <taxon>Acidiferrobacteraceae</taxon>
        <taxon>Sulfurifustis</taxon>
    </lineage>
</organism>
<dbReference type="GO" id="GO:0043093">
    <property type="term" value="P:FtsZ-dependent cytokinesis"/>
    <property type="evidence" value="ECO:0007669"/>
    <property type="project" value="UniProtKB-UniRule"/>
</dbReference>
<dbReference type="GO" id="GO:0030428">
    <property type="term" value="C:cell septum"/>
    <property type="evidence" value="ECO:0007669"/>
    <property type="project" value="TreeGrafter"/>
</dbReference>
<dbReference type="RefSeq" id="WP_231971864.1">
    <property type="nucleotide sequence ID" value="NZ_AP014936.1"/>
</dbReference>
<accession>A0A1B4V3T6</accession>
<keyword evidence="6 7" id="KW-0131">Cell cycle</keyword>
<evidence type="ECO:0000256" key="6">
    <source>
        <dbReference type="ARBA" id="ARBA00023306"/>
    </source>
</evidence>
<comment type="subunit">
    <text evidence="7">Part of a complex composed of FtsB, FtsL and FtsQ.</text>
</comment>
<keyword evidence="1 7" id="KW-1003">Cell membrane</keyword>
<dbReference type="GO" id="GO:0032153">
    <property type="term" value="C:cell division site"/>
    <property type="evidence" value="ECO:0007669"/>
    <property type="project" value="UniProtKB-UniRule"/>
</dbReference>
<evidence type="ECO:0000256" key="7">
    <source>
        <dbReference type="HAMAP-Rule" id="MF_00599"/>
    </source>
</evidence>
<dbReference type="HAMAP" id="MF_00599">
    <property type="entry name" value="FtsB"/>
    <property type="match status" value="1"/>
</dbReference>